<feature type="transmembrane region" description="Helical" evidence="1">
    <location>
        <begin position="6"/>
        <end position="31"/>
    </location>
</feature>
<protein>
    <recommendedName>
        <fullName evidence="4">Nitrate reductase gamma subunit</fullName>
    </recommendedName>
</protein>
<feature type="transmembrane region" description="Helical" evidence="1">
    <location>
        <begin position="147"/>
        <end position="166"/>
    </location>
</feature>
<dbReference type="SUPFAM" id="SSF103501">
    <property type="entry name" value="Respiratory nitrate reductase 1 gamma chain"/>
    <property type="match status" value="1"/>
</dbReference>
<keyword evidence="1" id="KW-1133">Transmembrane helix</keyword>
<dbReference type="OrthoDB" id="7872966at2"/>
<evidence type="ECO:0000256" key="1">
    <source>
        <dbReference type="SAM" id="Phobius"/>
    </source>
</evidence>
<proteinExistence type="predicted"/>
<evidence type="ECO:0000313" key="2">
    <source>
        <dbReference type="EMBL" id="EIJ32936.1"/>
    </source>
</evidence>
<dbReference type="EMBL" id="JH651384">
    <property type="protein sequence ID" value="EIJ32936.1"/>
    <property type="molecule type" value="Genomic_DNA"/>
</dbReference>
<feature type="transmembrane region" description="Helical" evidence="1">
    <location>
        <begin position="73"/>
        <end position="95"/>
    </location>
</feature>
<feature type="transmembrane region" description="Helical" evidence="1">
    <location>
        <begin position="115"/>
        <end position="135"/>
    </location>
</feature>
<reference evidence="3" key="1">
    <citation type="journal article" date="2011" name="Stand. Genomic Sci.">
        <title>Genome sequence of the filamentous, gliding Thiothrix nivea neotype strain (JP2(T)).</title>
        <authorList>
            <person name="Lapidus A."/>
            <person name="Nolan M."/>
            <person name="Lucas S."/>
            <person name="Glavina Del Rio T."/>
            <person name="Tice H."/>
            <person name="Cheng J.F."/>
            <person name="Tapia R."/>
            <person name="Han C."/>
            <person name="Goodwin L."/>
            <person name="Pitluck S."/>
            <person name="Liolios K."/>
            <person name="Pagani I."/>
            <person name="Ivanova N."/>
            <person name="Huntemann M."/>
            <person name="Mavromatis K."/>
            <person name="Mikhailova N."/>
            <person name="Pati A."/>
            <person name="Chen A."/>
            <person name="Palaniappan K."/>
            <person name="Land M."/>
            <person name="Brambilla E.M."/>
            <person name="Rohde M."/>
            <person name="Abt B."/>
            <person name="Verbarg S."/>
            <person name="Goker M."/>
            <person name="Bristow J."/>
            <person name="Eisen J.A."/>
            <person name="Markowitz V."/>
            <person name="Hugenholtz P."/>
            <person name="Kyrpides N.C."/>
            <person name="Klenk H.P."/>
            <person name="Woyke T."/>
        </authorList>
    </citation>
    <scope>NUCLEOTIDE SEQUENCE [LARGE SCALE GENOMIC DNA]</scope>
    <source>
        <strain evidence="3">ATCC 35100 / DSM 5205 / JP2</strain>
    </source>
</reference>
<gene>
    <name evidence="2" type="ORF">Thini_0277</name>
</gene>
<keyword evidence="3" id="KW-1185">Reference proteome</keyword>
<keyword evidence="1" id="KW-0472">Membrane</keyword>
<evidence type="ECO:0000313" key="3">
    <source>
        <dbReference type="Proteomes" id="UP000005317"/>
    </source>
</evidence>
<keyword evidence="1" id="KW-0812">Transmembrane</keyword>
<evidence type="ECO:0008006" key="4">
    <source>
        <dbReference type="Google" id="ProtNLM"/>
    </source>
</evidence>
<sequence length="220" mass="24872">MNEVDFLLWVKGPAFTAAVVIFIAGLALRLFEILSLGRKHNFAVSRSDPMKGGLREMWRRSLPVDRATFDRSMFTIVSGYVFHIGLFVVIFMLAAHVELFKSVIGFGWPNLSTPVVDAFAVVTMIALIAVLVHRLHHPVKRFLSTPSDYLVWGATFVPLLTGYMAYHHLLLSPQLMQALHILSVEFLLVIFPFTKLMHTFTLFLSRWYNGASMGMRGVKS</sequence>
<organism evidence="2 3">
    <name type="scientific">Thiothrix nivea (strain ATCC 35100 / DSM 5205 / JP2)</name>
    <dbReference type="NCBI Taxonomy" id="870187"/>
    <lineage>
        <taxon>Bacteria</taxon>
        <taxon>Pseudomonadati</taxon>
        <taxon>Pseudomonadota</taxon>
        <taxon>Gammaproteobacteria</taxon>
        <taxon>Thiotrichales</taxon>
        <taxon>Thiotrichaceae</taxon>
        <taxon>Thiothrix</taxon>
    </lineage>
</organism>
<dbReference type="Gene3D" id="1.20.950.20">
    <property type="entry name" value="Transmembrane di-heme cytochromes, Chain C"/>
    <property type="match status" value="1"/>
</dbReference>
<dbReference type="AlphaFoldDB" id="A0A656HC08"/>
<dbReference type="RefSeq" id="WP_002706899.1">
    <property type="nucleotide sequence ID" value="NZ_JH651384.1"/>
</dbReference>
<accession>A0A656HC08</accession>
<dbReference type="InterPro" id="IPR036197">
    <property type="entry name" value="NarG-like_sf"/>
</dbReference>
<dbReference type="Proteomes" id="UP000005317">
    <property type="component" value="Unassembled WGS sequence"/>
</dbReference>
<name>A0A656HC08_THINJ</name>
<feature type="transmembrane region" description="Helical" evidence="1">
    <location>
        <begin position="186"/>
        <end position="208"/>
    </location>
</feature>